<dbReference type="OrthoDB" id="9800940at2"/>
<dbReference type="Proteomes" id="UP000325286">
    <property type="component" value="Chromosome"/>
</dbReference>
<dbReference type="AlphaFoldDB" id="A0A5B9QTN3"/>
<accession>A0A5B9QTN3</accession>
<dbReference type="SUPFAM" id="SSF56281">
    <property type="entry name" value="Metallo-hydrolase/oxidoreductase"/>
    <property type="match status" value="1"/>
</dbReference>
<dbReference type="Pfam" id="PF12706">
    <property type="entry name" value="Lactamase_B_2"/>
    <property type="match status" value="1"/>
</dbReference>
<dbReference type="InterPro" id="IPR001279">
    <property type="entry name" value="Metallo-B-lactamas"/>
</dbReference>
<dbReference type="PANTHER" id="PTHR42663">
    <property type="entry name" value="HYDROLASE C777.06C-RELATED-RELATED"/>
    <property type="match status" value="1"/>
</dbReference>
<dbReference type="SMART" id="SM00849">
    <property type="entry name" value="Lactamase_B"/>
    <property type="match status" value="1"/>
</dbReference>
<dbReference type="CDD" id="cd16279">
    <property type="entry name" value="metallo-hydrolase-like_MBL-fold"/>
    <property type="match status" value="1"/>
</dbReference>
<dbReference type="KEGG" id="rul:UC8_27820"/>
<dbReference type="RefSeq" id="WP_068132232.1">
    <property type="nucleotide sequence ID" value="NZ_CP042914.1"/>
</dbReference>
<gene>
    <name evidence="2" type="primary">phnP</name>
    <name evidence="2" type="ORF">UC8_27820</name>
</gene>
<dbReference type="EC" id="3.1.4.55" evidence="2"/>
<proteinExistence type="predicted"/>
<reference evidence="2 3" key="1">
    <citation type="submission" date="2019-08" db="EMBL/GenBank/DDBJ databases">
        <title>Deep-cultivation of Planctomycetes and their phenomic and genomic characterization uncovers novel biology.</title>
        <authorList>
            <person name="Wiegand S."/>
            <person name="Jogler M."/>
            <person name="Boedeker C."/>
            <person name="Pinto D."/>
            <person name="Vollmers J."/>
            <person name="Rivas-Marin E."/>
            <person name="Kohn T."/>
            <person name="Peeters S.H."/>
            <person name="Heuer A."/>
            <person name="Rast P."/>
            <person name="Oberbeckmann S."/>
            <person name="Bunk B."/>
            <person name="Jeske O."/>
            <person name="Meyerdierks A."/>
            <person name="Storesund J.E."/>
            <person name="Kallscheuer N."/>
            <person name="Luecker S."/>
            <person name="Lage O.M."/>
            <person name="Pohl T."/>
            <person name="Merkel B.J."/>
            <person name="Hornburger P."/>
            <person name="Mueller R.-W."/>
            <person name="Bruemmer F."/>
            <person name="Labrenz M."/>
            <person name="Spormann A.M."/>
            <person name="Op den Camp H."/>
            <person name="Overmann J."/>
            <person name="Amann R."/>
            <person name="Jetten M.S.M."/>
            <person name="Mascher T."/>
            <person name="Medema M.H."/>
            <person name="Devos D.P."/>
            <person name="Kaster A.-K."/>
            <person name="Ovreas L."/>
            <person name="Rohde M."/>
            <person name="Galperin M.Y."/>
            <person name="Jogler C."/>
        </authorList>
    </citation>
    <scope>NUCLEOTIDE SEQUENCE [LARGE SCALE GENOMIC DNA]</scope>
    <source>
        <strain evidence="2 3">UC8</strain>
    </source>
</reference>
<dbReference type="PANTHER" id="PTHR42663:SF6">
    <property type="entry name" value="HYDROLASE C777.06C-RELATED"/>
    <property type="match status" value="1"/>
</dbReference>
<organism evidence="2 3">
    <name type="scientific">Roseimaritima ulvae</name>
    <dbReference type="NCBI Taxonomy" id="980254"/>
    <lineage>
        <taxon>Bacteria</taxon>
        <taxon>Pseudomonadati</taxon>
        <taxon>Planctomycetota</taxon>
        <taxon>Planctomycetia</taxon>
        <taxon>Pirellulales</taxon>
        <taxon>Pirellulaceae</taxon>
        <taxon>Roseimaritima</taxon>
    </lineage>
</organism>
<keyword evidence="2" id="KW-0378">Hydrolase</keyword>
<dbReference type="Gene3D" id="3.60.15.10">
    <property type="entry name" value="Ribonuclease Z/Hydroxyacylglutathione hydrolase-like"/>
    <property type="match status" value="1"/>
</dbReference>
<sequence>MNSDLDDETPAIISGTLKLPKTREITGKIVFLGTGTSVGVPALGCDCAVCTGGHPRDQRTRCAIVLGLPQGNLLIDTPPDLRTQLLREDVGIVHAVAYTHSHADHLFGLDDLRLFPFYLGHPVPLYCEESVERRIRHSYNYAFFESPVTHPGARPQLETREIHESQAFEVLGATVTPLRLHHGATQVLGFRIGDFAYCTDTNNIPEATMKRLQGVQTFVIDALRHEPHPTHFGLQEAIEVARNVGAQRTLLTHVSHDLGYEALQEELPDGVGLAYDGLEIPLIGHIGSMWLDR</sequence>
<dbReference type="InterPro" id="IPR036866">
    <property type="entry name" value="RibonucZ/Hydroxyglut_hydro"/>
</dbReference>
<keyword evidence="3" id="KW-1185">Reference proteome</keyword>
<evidence type="ECO:0000313" key="2">
    <source>
        <dbReference type="EMBL" id="QEG40765.1"/>
    </source>
</evidence>
<protein>
    <submittedName>
        <fullName evidence="2">Phosphoribosyl 1,2-cyclic phosphodiesterase</fullName>
        <ecNumber evidence="2">3.1.4.55</ecNumber>
    </submittedName>
</protein>
<evidence type="ECO:0000313" key="3">
    <source>
        <dbReference type="Proteomes" id="UP000325286"/>
    </source>
</evidence>
<name>A0A5B9QTN3_9BACT</name>
<dbReference type="EMBL" id="CP042914">
    <property type="protein sequence ID" value="QEG40765.1"/>
    <property type="molecule type" value="Genomic_DNA"/>
</dbReference>
<dbReference type="GO" id="GO:0103043">
    <property type="term" value="F:phosphoribosyl 1,2-cyclic phosphate phosphodiesterase activity"/>
    <property type="evidence" value="ECO:0007669"/>
    <property type="project" value="UniProtKB-EC"/>
</dbReference>
<evidence type="ECO:0000259" key="1">
    <source>
        <dbReference type="SMART" id="SM00849"/>
    </source>
</evidence>
<feature type="domain" description="Metallo-beta-lactamase" evidence="1">
    <location>
        <begin position="59"/>
        <end position="253"/>
    </location>
</feature>